<keyword evidence="4" id="KW-0067">ATP-binding</keyword>
<keyword evidence="8" id="KW-1185">Reference proteome</keyword>
<organism evidence="7 8">
    <name type="scientific">Pseudomaricurvus hydrocarbonicus</name>
    <dbReference type="NCBI Taxonomy" id="1470433"/>
    <lineage>
        <taxon>Bacteria</taxon>
        <taxon>Pseudomonadati</taxon>
        <taxon>Pseudomonadota</taxon>
        <taxon>Gammaproteobacteria</taxon>
        <taxon>Cellvibrionales</taxon>
        <taxon>Cellvibrionaceae</taxon>
        <taxon>Pseudomaricurvus</taxon>
    </lineage>
</organism>
<dbReference type="InterPro" id="IPR013689">
    <property type="entry name" value="RNA_helicase_ATP-dep_HrpB_C"/>
</dbReference>
<dbReference type="PROSITE" id="PS51192">
    <property type="entry name" value="HELICASE_ATP_BIND_1"/>
    <property type="match status" value="1"/>
</dbReference>
<dbReference type="Proteomes" id="UP000787472">
    <property type="component" value="Unassembled WGS sequence"/>
</dbReference>
<dbReference type="Gene3D" id="3.40.50.300">
    <property type="entry name" value="P-loop containing nucleotide triphosphate hydrolases"/>
    <property type="match status" value="2"/>
</dbReference>
<dbReference type="PANTHER" id="PTHR43519">
    <property type="entry name" value="ATP-DEPENDENT RNA HELICASE HRPB"/>
    <property type="match status" value="1"/>
</dbReference>
<name>A0A9E5JRR1_9GAMM</name>
<dbReference type="InterPro" id="IPR014001">
    <property type="entry name" value="Helicase_ATP-bd"/>
</dbReference>
<dbReference type="Gene3D" id="1.20.120.1080">
    <property type="match status" value="1"/>
</dbReference>
<dbReference type="InterPro" id="IPR049614">
    <property type="entry name" value="HrpB_DEXH"/>
</dbReference>
<dbReference type="SUPFAM" id="SSF52540">
    <property type="entry name" value="P-loop containing nucleoside triphosphate hydrolases"/>
    <property type="match status" value="1"/>
</dbReference>
<dbReference type="InterPro" id="IPR010225">
    <property type="entry name" value="HrpB"/>
</dbReference>
<proteinExistence type="predicted"/>
<dbReference type="FunFam" id="3.40.50.300:FF:002125">
    <property type="entry name" value="ATP-dependent helicase HrpB"/>
    <property type="match status" value="1"/>
</dbReference>
<evidence type="ECO:0000256" key="1">
    <source>
        <dbReference type="ARBA" id="ARBA00022741"/>
    </source>
</evidence>
<keyword evidence="1" id="KW-0547">Nucleotide-binding</keyword>
<dbReference type="PANTHER" id="PTHR43519:SF1">
    <property type="entry name" value="ATP-DEPENDENT RNA HELICASE HRPB"/>
    <property type="match status" value="1"/>
</dbReference>
<dbReference type="GO" id="GO:0004386">
    <property type="term" value="F:helicase activity"/>
    <property type="evidence" value="ECO:0007669"/>
    <property type="project" value="UniProtKB-KW"/>
</dbReference>
<dbReference type="AlphaFoldDB" id="A0A9E5JRR1"/>
<dbReference type="InterPro" id="IPR011545">
    <property type="entry name" value="DEAD/DEAH_box_helicase_dom"/>
</dbReference>
<dbReference type="InterPro" id="IPR027417">
    <property type="entry name" value="P-loop_NTPase"/>
</dbReference>
<dbReference type="NCBIfam" id="TIGR01970">
    <property type="entry name" value="DEAH_box_HrpB"/>
    <property type="match status" value="1"/>
</dbReference>
<evidence type="ECO:0000313" key="7">
    <source>
        <dbReference type="EMBL" id="NHO65577.1"/>
    </source>
</evidence>
<dbReference type="SMART" id="SM00487">
    <property type="entry name" value="DEXDc"/>
    <property type="match status" value="1"/>
</dbReference>
<comment type="caution">
    <text evidence="7">The sequence shown here is derived from an EMBL/GenBank/DDBJ whole genome shotgun (WGS) entry which is preliminary data.</text>
</comment>
<dbReference type="SMART" id="SM00490">
    <property type="entry name" value="HELICc"/>
    <property type="match status" value="1"/>
</dbReference>
<dbReference type="GO" id="GO:0003676">
    <property type="term" value="F:nucleic acid binding"/>
    <property type="evidence" value="ECO:0007669"/>
    <property type="project" value="InterPro"/>
</dbReference>
<dbReference type="InterPro" id="IPR007502">
    <property type="entry name" value="Helicase-assoc_dom"/>
</dbReference>
<dbReference type="Pfam" id="PF08482">
    <property type="entry name" value="HrpB_C"/>
    <property type="match status" value="1"/>
</dbReference>
<dbReference type="Pfam" id="PF00270">
    <property type="entry name" value="DEAD"/>
    <property type="match status" value="1"/>
</dbReference>
<evidence type="ECO:0000313" key="8">
    <source>
        <dbReference type="Proteomes" id="UP000787472"/>
    </source>
</evidence>
<dbReference type="PROSITE" id="PS51194">
    <property type="entry name" value="HELICASE_CTER"/>
    <property type="match status" value="1"/>
</dbReference>
<feature type="domain" description="Helicase C-terminal" evidence="6">
    <location>
        <begin position="207"/>
        <end position="377"/>
    </location>
</feature>
<dbReference type="GO" id="GO:0016787">
    <property type="term" value="F:hydrolase activity"/>
    <property type="evidence" value="ECO:0007669"/>
    <property type="project" value="UniProtKB-KW"/>
</dbReference>
<dbReference type="SMART" id="SM00847">
    <property type="entry name" value="HA2"/>
    <property type="match status" value="1"/>
</dbReference>
<accession>A0A9E5JRR1</accession>
<keyword evidence="3 7" id="KW-0347">Helicase</keyword>
<dbReference type="InterPro" id="IPR001650">
    <property type="entry name" value="Helicase_C-like"/>
</dbReference>
<evidence type="ECO:0000259" key="5">
    <source>
        <dbReference type="PROSITE" id="PS51192"/>
    </source>
</evidence>
<dbReference type="CDD" id="cd18791">
    <property type="entry name" value="SF2_C_RHA"/>
    <property type="match status" value="1"/>
</dbReference>
<evidence type="ECO:0000256" key="4">
    <source>
        <dbReference type="ARBA" id="ARBA00022840"/>
    </source>
</evidence>
<dbReference type="Pfam" id="PF00271">
    <property type="entry name" value="Helicase_C"/>
    <property type="match status" value="1"/>
</dbReference>
<keyword evidence="2" id="KW-0378">Hydrolase</keyword>
<dbReference type="GO" id="GO:0005524">
    <property type="term" value="F:ATP binding"/>
    <property type="evidence" value="ECO:0007669"/>
    <property type="project" value="UniProtKB-KW"/>
</dbReference>
<dbReference type="CDD" id="cd17990">
    <property type="entry name" value="DEXHc_HrpB"/>
    <property type="match status" value="1"/>
</dbReference>
<evidence type="ECO:0000256" key="2">
    <source>
        <dbReference type="ARBA" id="ARBA00022801"/>
    </source>
</evidence>
<reference evidence="7" key="1">
    <citation type="submission" date="2020-03" db="EMBL/GenBank/DDBJ databases">
        <authorList>
            <person name="Guo F."/>
        </authorList>
    </citation>
    <scope>NUCLEOTIDE SEQUENCE</scope>
    <source>
        <strain evidence="7">JCM 30134</strain>
    </source>
</reference>
<dbReference type="PIRSF" id="PIRSF005496">
    <property type="entry name" value="ATP_hel_hrpB"/>
    <property type="match status" value="1"/>
</dbReference>
<dbReference type="InterPro" id="IPR056329">
    <property type="entry name" value="CON_HrpB"/>
</dbReference>
<dbReference type="RefSeq" id="WP_167184710.1">
    <property type="nucleotide sequence ID" value="NZ_JAAONZ010000004.1"/>
</dbReference>
<dbReference type="EMBL" id="JAAONZ010000004">
    <property type="protein sequence ID" value="NHO65577.1"/>
    <property type="molecule type" value="Genomic_DNA"/>
</dbReference>
<dbReference type="Pfam" id="PF24473">
    <property type="entry name" value="CON_HrpB"/>
    <property type="match status" value="1"/>
</dbReference>
<evidence type="ECO:0000256" key="3">
    <source>
        <dbReference type="ARBA" id="ARBA00022806"/>
    </source>
</evidence>
<feature type="domain" description="Helicase ATP-binding" evidence="5">
    <location>
        <begin position="15"/>
        <end position="183"/>
    </location>
</feature>
<protein>
    <submittedName>
        <fullName evidence="7">ATP-dependent helicase HrpB</fullName>
    </submittedName>
</protein>
<sequence length="853" mass="94344">MTVKLPILDIISELESALQTRDEVVLEAPPGAGKTTQVPLSLLSEPWLQGQKILMLEPRRLAARAAAERMAQTLGEAVGETVGYRVRLDSRVGPNTRIEVVTEGILTRLLQADPSLEGVGLVIFDEFHERSLDADLGLALTLQGRLLFGDVREQPLKLLIMSATLDGQRVSEFLHQAPVVRSEGKMFPVELRYGAPYRYGERIAERVVATVMQALEEQAGSVLVFLPGQGEIRQVYRQLQGKLGGSESLLLCPLYGDLSLAEQRRAIAPCQADSRKVVLATSIAETSLTIEGVRVVVDSGLSRLPAFDPNTGMTRLATQRVSKASATQRCGRAGRLEQGVCYRLWAESQQNELAAFTPPEIHQADLSPLALQLLNWGVSELSELDWLESPAPAPYQQALELLQQLGAAEQIDATEPRRWRLTAMGDAMLRLPAHPRLAHLMVKAKSIGQTRLGAELAAVLSERDFVSGAGVDVQLRLELLRGDRVVERSQKGVVARLKQQQQHFERLLTSISVESLPHPGAETAVGLLLAFAYPDRIARQRSGNRMSYQLSNGRSADFIEQDSLGKQSWLAVASVGGQQGRSSDRIYLAAALNPELLDRYFAGQIEEKVCVEWDERAGKLRAERERKIGRLVIERQPLEAITAAERRQALAGLVQRRGLDLFEWPVELMQWRARVQLMRSYCTDLPNPWPDVSDTGLLQSLSVWLEPYLSAAEVAKISKLNHFKALDVTAMLHGLLPWPLPQQLDEQAPQRFAVPSGARIAIDYTQSPPVLAVKLQEMFGCVDTPAVAGGRVKLMVHLLSPARRPLQVTQDLAGFWQGSYQAVKKEMKGRYPKHPWPDNPLEAVATAKTKARM</sequence>
<evidence type="ECO:0000259" key="6">
    <source>
        <dbReference type="PROSITE" id="PS51194"/>
    </source>
</evidence>
<gene>
    <name evidence="7" type="primary">hrpB</name>
    <name evidence="7" type="ORF">G8770_08500</name>
</gene>